<keyword evidence="1" id="KW-0472">Membrane</keyword>
<dbReference type="Proteomes" id="UP000052022">
    <property type="component" value="Unassembled WGS sequence"/>
</dbReference>
<organism evidence="3 4">
    <name type="scientific">Tritonibacter multivorans</name>
    <dbReference type="NCBI Taxonomy" id="928856"/>
    <lineage>
        <taxon>Bacteria</taxon>
        <taxon>Pseudomonadati</taxon>
        <taxon>Pseudomonadota</taxon>
        <taxon>Alphaproteobacteria</taxon>
        <taxon>Rhodobacterales</taxon>
        <taxon>Paracoccaceae</taxon>
        <taxon>Tritonibacter</taxon>
    </lineage>
</organism>
<gene>
    <name evidence="3" type="ORF">TRM7557_03123</name>
</gene>
<evidence type="ECO:0000259" key="2">
    <source>
        <dbReference type="Pfam" id="PF03372"/>
    </source>
</evidence>
<dbReference type="InterPro" id="IPR036691">
    <property type="entry name" value="Endo/exonu/phosph_ase_sf"/>
</dbReference>
<dbReference type="OrthoDB" id="3808618at2"/>
<proteinExistence type="predicted"/>
<dbReference type="GO" id="GO:0003824">
    <property type="term" value="F:catalytic activity"/>
    <property type="evidence" value="ECO:0007669"/>
    <property type="project" value="InterPro"/>
</dbReference>
<keyword evidence="4" id="KW-1185">Reference proteome</keyword>
<name>A0A0P1H1Q8_9RHOB</name>
<feature type="domain" description="Endonuclease/exonuclease/phosphatase" evidence="2">
    <location>
        <begin position="104"/>
        <end position="305"/>
    </location>
</feature>
<evidence type="ECO:0000256" key="1">
    <source>
        <dbReference type="SAM" id="Phobius"/>
    </source>
</evidence>
<dbReference type="InterPro" id="IPR005135">
    <property type="entry name" value="Endo/exonuclease/phosphatase"/>
</dbReference>
<dbReference type="AlphaFoldDB" id="A0A0P1H1Q8"/>
<dbReference type="STRING" id="928856.SAMN04488049_11671"/>
<evidence type="ECO:0000313" key="4">
    <source>
        <dbReference type="Proteomes" id="UP000052022"/>
    </source>
</evidence>
<keyword evidence="1" id="KW-1133">Transmembrane helix</keyword>
<feature type="transmembrane region" description="Helical" evidence="1">
    <location>
        <begin position="45"/>
        <end position="63"/>
    </location>
</feature>
<dbReference type="Pfam" id="PF03372">
    <property type="entry name" value="Exo_endo_phos"/>
    <property type="match status" value="1"/>
</dbReference>
<dbReference type="Gene3D" id="3.60.10.10">
    <property type="entry name" value="Endonuclease/exonuclease/phosphatase"/>
    <property type="match status" value="1"/>
</dbReference>
<dbReference type="RefSeq" id="WP_058291136.1">
    <property type="nucleotide sequence ID" value="NZ_CYSD01000040.1"/>
</dbReference>
<sequence>MWTERLIGVLLLGLGATLGLAGFSQYIPDSAGQFVSMIVRVFDSLRLHLLLGVIVLSALLWTLGEGRIALAALVCAGIIAVLVIVDTRARASSPGPRADLSVLWFNMLESNEIPDTRLAEALTAADVDILILAESTPMAATLPGLMQETHPHVLECPAESHCGLLLLSRVPLAFRMIRDLSSGEGRLLRVTYASENHPTVHLIGAHLVKPWYTGFSDTDMEALEAALDAKVPPPLILTGDFNAAPWSRRLRGLSDRFALKHAPWPLATWPAKLGRWGVPIDHMLVGGGVELHRIATWGQGLGSNHLGLRAEFTLPDKSPPSQ</sequence>
<dbReference type="SUPFAM" id="SSF56219">
    <property type="entry name" value="DNase I-like"/>
    <property type="match status" value="1"/>
</dbReference>
<reference evidence="3 4" key="1">
    <citation type="submission" date="2015-09" db="EMBL/GenBank/DDBJ databases">
        <authorList>
            <consortium name="Swine Surveillance"/>
        </authorList>
    </citation>
    <scope>NUCLEOTIDE SEQUENCE [LARGE SCALE GENOMIC DNA]</scope>
    <source>
        <strain evidence="3 4">CECT 7557</strain>
    </source>
</reference>
<evidence type="ECO:0000313" key="3">
    <source>
        <dbReference type="EMBL" id="CUH80887.1"/>
    </source>
</evidence>
<accession>A0A0P1H1Q8</accession>
<keyword evidence="1" id="KW-0812">Transmembrane</keyword>
<protein>
    <recommendedName>
        <fullName evidence="2">Endonuclease/exonuclease/phosphatase domain-containing protein</fullName>
    </recommendedName>
</protein>
<feature type="transmembrane region" description="Helical" evidence="1">
    <location>
        <begin position="68"/>
        <end position="85"/>
    </location>
</feature>
<dbReference type="EMBL" id="CYSD01000040">
    <property type="protein sequence ID" value="CUH80887.1"/>
    <property type="molecule type" value="Genomic_DNA"/>
</dbReference>